<reference evidence="4 5" key="1">
    <citation type="journal article" date="2020" name="G3 (Bethesda)">
        <title>Improved Reference Genome for Cyclotella cryptica CCMP332, a Model for Cell Wall Morphogenesis, Salinity Adaptation, and Lipid Production in Diatoms (Bacillariophyta).</title>
        <authorList>
            <person name="Roberts W.R."/>
            <person name="Downey K.M."/>
            <person name="Ruck E.C."/>
            <person name="Traller J.C."/>
            <person name="Alverson A.J."/>
        </authorList>
    </citation>
    <scope>NUCLEOTIDE SEQUENCE [LARGE SCALE GENOMIC DNA]</scope>
    <source>
        <strain evidence="4 5">CCMP332</strain>
    </source>
</reference>
<dbReference type="Proteomes" id="UP001516023">
    <property type="component" value="Unassembled WGS sequence"/>
</dbReference>
<gene>
    <name evidence="4" type="ORF">HJC23_011805</name>
</gene>
<organism evidence="4 5">
    <name type="scientific">Cyclotella cryptica</name>
    <dbReference type="NCBI Taxonomy" id="29204"/>
    <lineage>
        <taxon>Eukaryota</taxon>
        <taxon>Sar</taxon>
        <taxon>Stramenopiles</taxon>
        <taxon>Ochrophyta</taxon>
        <taxon>Bacillariophyta</taxon>
        <taxon>Coscinodiscophyceae</taxon>
        <taxon>Thalassiosirophycidae</taxon>
        <taxon>Stephanodiscales</taxon>
        <taxon>Stephanodiscaceae</taxon>
        <taxon>Cyclotella</taxon>
    </lineage>
</organism>
<dbReference type="PROSITE" id="PS51352">
    <property type="entry name" value="THIOREDOXIN_2"/>
    <property type="match status" value="1"/>
</dbReference>
<dbReference type="SUPFAM" id="SSF52833">
    <property type="entry name" value="Thioredoxin-like"/>
    <property type="match status" value="1"/>
</dbReference>
<keyword evidence="5" id="KW-1185">Reference proteome</keyword>
<evidence type="ECO:0000313" key="5">
    <source>
        <dbReference type="Proteomes" id="UP001516023"/>
    </source>
</evidence>
<evidence type="ECO:0000256" key="2">
    <source>
        <dbReference type="SAM" id="Phobius"/>
    </source>
</evidence>
<dbReference type="PANTHER" id="PTHR46115">
    <property type="entry name" value="THIOREDOXIN-LIKE PROTEIN 1"/>
    <property type="match status" value="1"/>
</dbReference>
<dbReference type="Gene3D" id="3.40.30.10">
    <property type="entry name" value="Glutaredoxin"/>
    <property type="match status" value="1"/>
</dbReference>
<evidence type="ECO:0000259" key="3">
    <source>
        <dbReference type="PROSITE" id="PS51352"/>
    </source>
</evidence>
<comment type="caution">
    <text evidence="4">The sequence shown here is derived from an EMBL/GenBank/DDBJ whole genome shotgun (WGS) entry which is preliminary data.</text>
</comment>
<dbReference type="InterPro" id="IPR036249">
    <property type="entry name" value="Thioredoxin-like_sf"/>
</dbReference>
<keyword evidence="1" id="KW-1015">Disulfide bond</keyword>
<feature type="transmembrane region" description="Helical" evidence="2">
    <location>
        <begin position="50"/>
        <end position="68"/>
    </location>
</feature>
<evidence type="ECO:0000256" key="1">
    <source>
        <dbReference type="ARBA" id="ARBA00023157"/>
    </source>
</evidence>
<keyword evidence="2" id="KW-0472">Membrane</keyword>
<feature type="domain" description="Thioredoxin" evidence="3">
    <location>
        <begin position="140"/>
        <end position="281"/>
    </location>
</feature>
<dbReference type="CDD" id="cd02947">
    <property type="entry name" value="TRX_family"/>
    <property type="match status" value="1"/>
</dbReference>
<dbReference type="EMBL" id="JABMIG020000171">
    <property type="protein sequence ID" value="KAL3787657.1"/>
    <property type="molecule type" value="Genomic_DNA"/>
</dbReference>
<proteinExistence type="predicted"/>
<keyword evidence="2" id="KW-1133">Transmembrane helix</keyword>
<dbReference type="Pfam" id="PF00085">
    <property type="entry name" value="Thioredoxin"/>
    <property type="match status" value="1"/>
</dbReference>
<protein>
    <recommendedName>
        <fullName evidence="3">Thioredoxin domain-containing protein</fullName>
    </recommendedName>
</protein>
<dbReference type="InterPro" id="IPR013766">
    <property type="entry name" value="Thioredoxin_domain"/>
</dbReference>
<dbReference type="AlphaFoldDB" id="A0ABD3PIT5"/>
<keyword evidence="2" id="KW-0812">Transmembrane</keyword>
<name>A0ABD3PIT5_9STRA</name>
<accession>A0ABD3PIT5</accession>
<evidence type="ECO:0000313" key="4">
    <source>
        <dbReference type="EMBL" id="KAL3787657.1"/>
    </source>
</evidence>
<sequence>MSDDNTANLHLQSVRESMQMPPVSYIDVLPFSTSDETMQCRHRRRCRRYYSTRSASFLLLMLCYTAAVSCRRSHAFSSPPLSRTTCQFTSGTAPSKTSNFMSFVAEIPADPHAYSSPENKPSNKSPGLTDFQRRMKGLVKRNGAAQRDATEKPANLKTVHTLLDYKKALDEGSDKIVVVRFFATWCKACKAIQPSFYRMASLYPHVLFLEVPVTNENANLHQGLGVPSLPYGHIYYPNAGLVEELKISKKYFHRLVNMVRWYDVGACDLDEYVPDSDENGESS</sequence>